<dbReference type="InterPro" id="IPR013783">
    <property type="entry name" value="Ig-like_fold"/>
</dbReference>
<dbReference type="InterPro" id="IPR031549">
    <property type="entry name" value="ASH"/>
</dbReference>
<dbReference type="SUPFAM" id="SSF48371">
    <property type="entry name" value="ARM repeat"/>
    <property type="match status" value="1"/>
</dbReference>
<feature type="domain" description="Calponin-homology (CH)" evidence="14">
    <location>
        <begin position="506"/>
        <end position="642"/>
    </location>
</feature>
<dbReference type="Gene3D" id="1.20.5.190">
    <property type="match status" value="8"/>
</dbReference>
<dbReference type="CDD" id="cd21223">
    <property type="entry name" value="CH_ASPM_rpt1"/>
    <property type="match status" value="1"/>
</dbReference>
<gene>
    <name evidence="15" type="ORF">EMPS_09322</name>
</gene>
<evidence type="ECO:0000256" key="1">
    <source>
        <dbReference type="ARBA" id="ARBA00004123"/>
    </source>
</evidence>
<dbReference type="SMART" id="SM00015">
    <property type="entry name" value="IQ"/>
    <property type="match status" value="21"/>
</dbReference>
<sequence>MTYNGRQAFSLLQQDRHLHIPPLGAHNKSQVTKRPFLTTPNQTMKRKPSKSELNPVSKVHLRQQSNSLENGNTHSSNVSQMELPLRTTTPLQQKASHQSSNTETLLMPALILAPFEPAPWLEFGKVVVGAKKTMSLSVENPSDKTERLSLDPTCKMEEKGFNISQLDPILSASRNSSPPQDSIVLQPRSKIEIDICWTPLSAGSVRASAILKTSNGRFMINLRGRGDFPVSEHQGLQNTKNPLAMTVRSVRESTNVGSASFNPKASALKQSTMRHSVLRNDLSSSTAQAPGGYSTLPYVTTNDMYDEKWIDKQERSFSQWLNYEFNVTVDEFSPKDPASWSYYSHKLEFEHTRASACKIYQSDTFRIVLRKVEDSIARDRLQLRADVNLVGDIGVRREIMDLIFSFDIRWLVLGLETITGKETAMSPNFDRATISGFINRTIFHDKRLADEYEPDRILSNRPKFNLAMNRLILKRIFMLILFLDRAKIARLIPSDPCLFNKGSDIKSCRAILLIISKNYLMGEGDIIRHLLFMGYSVTYTQAPLDEYDFMVKNLAVDLRDGVRLCRLVDLHCPDLGLSTKMKFPTLSKAHMQQNVTLALNALVKQGIALEGTRGGVVSPRDIVEGHREKTFGLLWKLILNWKVSVLVDLAVLEAEISALKQEYKRIFGVEQPERVDTVYFTSDQLSALLRWCQAIGAFYNLSIDNFTTSFSDGRGFGAMLSYYHPTLLDMSSMKDSAQYLEEYKQGLHQPEIQPPAGNDGKGWFIDARDVTDPITQAKEMDRFNYRLLQSKIQALGGVPITLRHADMSNVGVPDEKAVILFVTYLCARLMHLNKDIRAAKTIQRIWRKKHYGRKEESRVKATLVLQKHIRKYLAGKQLRDITKKREAAALLIQTGCRMYLAQVRAIHKLDTAIMIQSYCRGFLARKRFLELQWAALTVQRYYRGHVVRRQYLKAVDAYRVARGIQAQASGYLVRKRFLLLRIAAEVVQSRRRAYVEGRLVKQEYQELVQASIVIQRKWRATVVARKVRTQFLQQRTWATKIQAQVRSKLVRLEFLGQIWAATIIQRRVRENRLIKVLRHQFLEQRWAARVIQARWRATVARREVQRQYQQLQWAAVKIQSVVRSYFVRQQYLELKSAALIIQRRRRGLVEGRQQEGQFLQMRSAAIAIQGHWRAVLAGREVRRQYNEQRSMMIRFQAAIRGHLLRQRLIKVLRENQACMAIQKTWRGYVQRKAYTHLKEATVKIQRTWRAVQLRRQERHMFQEYQWAAIVAQRWWRAQVEGHRVRLELLQCQQAAIVIQSAYRGLVARREMLALRTIVRTQAMVRAQYVRWQYERLRAAAIVVQRQWRARRSALEQRAAYEKMVWASTMLQAAVRGCLVRNRVREHLESRERLVGQWINLTTLSLSAIYIQRAWRRYRTRQLLGMHTTAATMIQRWWRQCQEDKQVHQLEVLTFMMQTQIRGVLARQRFARQQQAVLYIQSFWRGHVVRKECTAKIKAARKRIEHANATAEEHMKLGNRTTMALDILLSSGQLSAVLKACYHLDVVTRLSKNSCLRLVEHNVINIIFQLIKSCNRSQPHMEVLKHGLNIIENLSRDPDTTVSVFWAPDGMEILVDCAQAYRENEMVFESVVTILLLHLEDDENRRRIMRGMIPEVKKLKGVLTVMERKVEREGRSVTSISHRPSMAMSVMGHGSSAASGKGAAAKMLVPSVVKLRRVVELLK</sequence>
<organism evidence="15 16">
    <name type="scientific">Entomortierella parvispora</name>
    <dbReference type="NCBI Taxonomy" id="205924"/>
    <lineage>
        <taxon>Eukaryota</taxon>
        <taxon>Fungi</taxon>
        <taxon>Fungi incertae sedis</taxon>
        <taxon>Mucoromycota</taxon>
        <taxon>Mortierellomycotina</taxon>
        <taxon>Mortierellomycetes</taxon>
        <taxon>Mortierellales</taxon>
        <taxon>Mortierellaceae</taxon>
        <taxon>Entomortierella</taxon>
    </lineage>
</organism>
<dbReference type="GO" id="GO:0007051">
    <property type="term" value="P:spindle organization"/>
    <property type="evidence" value="ECO:0007669"/>
    <property type="project" value="TreeGrafter"/>
</dbReference>
<evidence type="ECO:0000256" key="10">
    <source>
        <dbReference type="ARBA" id="ARBA00023242"/>
    </source>
</evidence>
<dbReference type="Proteomes" id="UP000827284">
    <property type="component" value="Unassembled WGS sequence"/>
</dbReference>
<dbReference type="SMART" id="SM00033">
    <property type="entry name" value="CH"/>
    <property type="match status" value="2"/>
</dbReference>
<keyword evidence="7" id="KW-0498">Mitosis</keyword>
<dbReference type="InterPro" id="IPR016024">
    <property type="entry name" value="ARM-type_fold"/>
</dbReference>
<keyword evidence="10" id="KW-0539">Nucleus</keyword>
<dbReference type="InterPro" id="IPR001715">
    <property type="entry name" value="CH_dom"/>
</dbReference>
<evidence type="ECO:0000256" key="7">
    <source>
        <dbReference type="ARBA" id="ARBA00022776"/>
    </source>
</evidence>
<evidence type="ECO:0000256" key="2">
    <source>
        <dbReference type="ARBA" id="ARBA00004496"/>
    </source>
</evidence>
<keyword evidence="11" id="KW-0131">Cell cycle</keyword>
<name>A0A9P3HI36_9FUNG</name>
<proteinExistence type="predicted"/>
<keyword evidence="9 12" id="KW-0175">Coiled coil</keyword>
<feature type="compositionally biased region" description="Polar residues" evidence="13">
    <location>
        <begin position="27"/>
        <end position="43"/>
    </location>
</feature>
<dbReference type="GO" id="GO:0005737">
    <property type="term" value="C:cytoplasm"/>
    <property type="evidence" value="ECO:0007669"/>
    <property type="project" value="UniProtKB-SubCell"/>
</dbReference>
<feature type="domain" description="Calponin-homology (CH)" evidence="14">
    <location>
        <begin position="682"/>
        <end position="830"/>
    </location>
</feature>
<dbReference type="InterPro" id="IPR027417">
    <property type="entry name" value="P-loop_NTPase"/>
</dbReference>
<dbReference type="OrthoDB" id="76388at2759"/>
<dbReference type="EMBL" id="BQFW01000013">
    <property type="protein sequence ID" value="GJJ76963.1"/>
    <property type="molecule type" value="Genomic_DNA"/>
</dbReference>
<dbReference type="PANTHER" id="PTHR22706:SF1">
    <property type="entry name" value="ASSEMBLY FACTOR FOR SPINDLE MICROTUBULES"/>
    <property type="match status" value="1"/>
</dbReference>
<dbReference type="Gene3D" id="1.10.418.10">
    <property type="entry name" value="Calponin-like domain"/>
    <property type="match status" value="2"/>
</dbReference>
<dbReference type="CDD" id="cd21224">
    <property type="entry name" value="CH_ASPM_rpt2"/>
    <property type="match status" value="1"/>
</dbReference>
<evidence type="ECO:0000313" key="16">
    <source>
        <dbReference type="Proteomes" id="UP000827284"/>
    </source>
</evidence>
<keyword evidence="4" id="KW-0597">Phosphoprotein</keyword>
<dbReference type="Gene3D" id="2.60.40.10">
    <property type="entry name" value="Immunoglobulins"/>
    <property type="match status" value="1"/>
</dbReference>
<keyword evidence="5" id="KW-0132">Cell division</keyword>
<reference evidence="15" key="2">
    <citation type="journal article" date="2022" name="Microbiol. Resour. Announc.">
        <title>Whole-Genome Sequence of Entomortierella parvispora E1425, a Mucoromycotan Fungus Associated with Burkholderiaceae-Related Endosymbiotic Bacteria.</title>
        <authorList>
            <person name="Herlambang A."/>
            <person name="Guo Y."/>
            <person name="Takashima Y."/>
            <person name="Narisawa K."/>
            <person name="Ohta H."/>
            <person name="Nishizawa T."/>
        </authorList>
    </citation>
    <scope>NUCLEOTIDE SEQUENCE</scope>
    <source>
        <strain evidence="15">E1425</strain>
    </source>
</reference>
<dbReference type="Gene3D" id="1.25.10.10">
    <property type="entry name" value="Leucine-rich Repeat Variant"/>
    <property type="match status" value="1"/>
</dbReference>
<evidence type="ECO:0000256" key="12">
    <source>
        <dbReference type="SAM" id="Coils"/>
    </source>
</evidence>
<keyword evidence="8" id="KW-0112">Calmodulin-binding</keyword>
<evidence type="ECO:0000256" key="8">
    <source>
        <dbReference type="ARBA" id="ARBA00022860"/>
    </source>
</evidence>
<dbReference type="SUPFAM" id="SSF47576">
    <property type="entry name" value="Calponin-homology domain, CH-domain"/>
    <property type="match status" value="1"/>
</dbReference>
<dbReference type="PROSITE" id="PS50096">
    <property type="entry name" value="IQ"/>
    <property type="match status" value="13"/>
</dbReference>
<dbReference type="Pfam" id="PF15780">
    <property type="entry name" value="ASH"/>
    <property type="match status" value="1"/>
</dbReference>
<comment type="caution">
    <text evidence="15">The sequence shown here is derived from an EMBL/GenBank/DDBJ whole genome shotgun (WGS) entry which is preliminary data.</text>
</comment>
<reference evidence="15" key="1">
    <citation type="submission" date="2021-11" db="EMBL/GenBank/DDBJ databases">
        <authorList>
            <person name="Herlambang A."/>
            <person name="Guo Y."/>
            <person name="Takashima Y."/>
            <person name="Nishizawa T."/>
        </authorList>
    </citation>
    <scope>NUCLEOTIDE SEQUENCE</scope>
    <source>
        <strain evidence="15">E1425</strain>
    </source>
</reference>
<evidence type="ECO:0000256" key="9">
    <source>
        <dbReference type="ARBA" id="ARBA00023054"/>
    </source>
</evidence>
<dbReference type="CDD" id="cd23767">
    <property type="entry name" value="IQCD"/>
    <property type="match status" value="1"/>
</dbReference>
<evidence type="ECO:0000256" key="5">
    <source>
        <dbReference type="ARBA" id="ARBA00022618"/>
    </source>
</evidence>
<dbReference type="GO" id="GO:0000278">
    <property type="term" value="P:mitotic cell cycle"/>
    <property type="evidence" value="ECO:0007669"/>
    <property type="project" value="TreeGrafter"/>
</dbReference>
<accession>A0A9P3HI36</accession>
<feature type="region of interest" description="Disordered" evidence="13">
    <location>
        <begin position="21"/>
        <end position="57"/>
    </location>
</feature>
<dbReference type="InterPro" id="IPR051185">
    <property type="entry name" value="ASPM"/>
</dbReference>
<dbReference type="Pfam" id="PF00307">
    <property type="entry name" value="CH"/>
    <property type="match status" value="1"/>
</dbReference>
<dbReference type="GO" id="GO:0005516">
    <property type="term" value="F:calmodulin binding"/>
    <property type="evidence" value="ECO:0007669"/>
    <property type="project" value="UniProtKB-KW"/>
</dbReference>
<dbReference type="InterPro" id="IPR011989">
    <property type="entry name" value="ARM-like"/>
</dbReference>
<keyword evidence="16" id="KW-1185">Reference proteome</keyword>
<dbReference type="Pfam" id="PF00612">
    <property type="entry name" value="IQ"/>
    <property type="match status" value="13"/>
</dbReference>
<keyword evidence="3" id="KW-0963">Cytoplasm</keyword>
<dbReference type="PANTHER" id="PTHR22706">
    <property type="entry name" value="ASSEMBLY FACTOR FOR SPINDLE MICROTUBULES"/>
    <property type="match status" value="1"/>
</dbReference>
<evidence type="ECO:0000256" key="11">
    <source>
        <dbReference type="ARBA" id="ARBA00023306"/>
    </source>
</evidence>
<evidence type="ECO:0000256" key="3">
    <source>
        <dbReference type="ARBA" id="ARBA00022490"/>
    </source>
</evidence>
<dbReference type="InterPro" id="IPR000048">
    <property type="entry name" value="IQ_motif_EF-hand-BS"/>
</dbReference>
<evidence type="ECO:0000256" key="4">
    <source>
        <dbReference type="ARBA" id="ARBA00022553"/>
    </source>
</evidence>
<dbReference type="SUPFAM" id="SSF52540">
    <property type="entry name" value="P-loop containing nucleoside triphosphate hydrolases"/>
    <property type="match status" value="3"/>
</dbReference>
<comment type="subcellular location">
    <subcellularLocation>
        <location evidence="2">Cytoplasm</location>
    </subcellularLocation>
    <subcellularLocation>
        <location evidence="1">Nucleus</location>
    </subcellularLocation>
</comment>
<dbReference type="GO" id="GO:0005634">
    <property type="term" value="C:nucleus"/>
    <property type="evidence" value="ECO:0007669"/>
    <property type="project" value="UniProtKB-SubCell"/>
</dbReference>
<dbReference type="GO" id="GO:0051301">
    <property type="term" value="P:cell division"/>
    <property type="evidence" value="ECO:0007669"/>
    <property type="project" value="UniProtKB-KW"/>
</dbReference>
<feature type="coiled-coil region" evidence="12">
    <location>
        <begin position="1489"/>
        <end position="1516"/>
    </location>
</feature>
<dbReference type="InterPro" id="IPR036872">
    <property type="entry name" value="CH_dom_sf"/>
</dbReference>
<protein>
    <submittedName>
        <fullName evidence="15">Abnormal spindle-like microcephaly-associated protein</fullName>
    </submittedName>
</protein>
<evidence type="ECO:0000256" key="6">
    <source>
        <dbReference type="ARBA" id="ARBA00022737"/>
    </source>
</evidence>
<evidence type="ECO:0000259" key="14">
    <source>
        <dbReference type="PROSITE" id="PS50021"/>
    </source>
</evidence>
<evidence type="ECO:0000256" key="13">
    <source>
        <dbReference type="SAM" id="MobiDB-lite"/>
    </source>
</evidence>
<dbReference type="PROSITE" id="PS50021">
    <property type="entry name" value="CH"/>
    <property type="match status" value="2"/>
</dbReference>
<keyword evidence="6" id="KW-0677">Repeat</keyword>
<dbReference type="GO" id="GO:0051295">
    <property type="term" value="P:establishment of meiotic spindle localization"/>
    <property type="evidence" value="ECO:0007669"/>
    <property type="project" value="TreeGrafter"/>
</dbReference>
<dbReference type="GO" id="GO:0000922">
    <property type="term" value="C:spindle pole"/>
    <property type="evidence" value="ECO:0007669"/>
    <property type="project" value="TreeGrafter"/>
</dbReference>
<evidence type="ECO:0000313" key="15">
    <source>
        <dbReference type="EMBL" id="GJJ76963.1"/>
    </source>
</evidence>